<reference evidence="9 10" key="1">
    <citation type="submission" date="2020-04" db="EMBL/GenBank/DDBJ databases">
        <authorList>
            <person name="Alioto T."/>
            <person name="Alioto T."/>
            <person name="Gomez Garrido J."/>
        </authorList>
    </citation>
    <scope>NUCLEOTIDE SEQUENCE [LARGE SCALE GENOMIC DNA]</scope>
</reference>
<keyword evidence="4 8" id="KW-1133">Transmembrane helix</keyword>
<dbReference type="EMBL" id="CADEPI010000008">
    <property type="protein sequence ID" value="CAB3362333.1"/>
    <property type="molecule type" value="Genomic_DNA"/>
</dbReference>
<dbReference type="GO" id="GO:0043025">
    <property type="term" value="C:neuronal cell body"/>
    <property type="evidence" value="ECO:0007669"/>
    <property type="project" value="TreeGrafter"/>
</dbReference>
<evidence type="ECO:0000256" key="3">
    <source>
        <dbReference type="ARBA" id="ARBA00022692"/>
    </source>
</evidence>
<comment type="subcellular location">
    <subcellularLocation>
        <location evidence="1 8">Cell membrane</location>
        <topology evidence="1 8">Multi-pass membrane protein</topology>
    </subcellularLocation>
</comment>
<feature type="transmembrane region" description="Helical" evidence="8">
    <location>
        <begin position="30"/>
        <end position="52"/>
    </location>
</feature>
<dbReference type="OrthoDB" id="6366728at2759"/>
<evidence type="ECO:0000313" key="10">
    <source>
        <dbReference type="Proteomes" id="UP000494165"/>
    </source>
</evidence>
<keyword evidence="3 8" id="KW-0812">Transmembrane</keyword>
<keyword evidence="2 8" id="KW-1003">Cell membrane</keyword>
<dbReference type="GO" id="GO:0007635">
    <property type="term" value="P:chemosensory behavior"/>
    <property type="evidence" value="ECO:0007669"/>
    <property type="project" value="TreeGrafter"/>
</dbReference>
<dbReference type="GO" id="GO:0008049">
    <property type="term" value="P:male courtship behavior"/>
    <property type="evidence" value="ECO:0007669"/>
    <property type="project" value="TreeGrafter"/>
</dbReference>
<dbReference type="Proteomes" id="UP000494165">
    <property type="component" value="Unassembled WGS sequence"/>
</dbReference>
<comment type="function">
    <text evidence="8">Gustatory receptor which mediates acceptance or avoidance behavior, depending on its substrates.</text>
</comment>
<dbReference type="GO" id="GO:0050909">
    <property type="term" value="P:sensory perception of taste"/>
    <property type="evidence" value="ECO:0007669"/>
    <property type="project" value="InterPro"/>
</dbReference>
<keyword evidence="6 8" id="KW-0675">Receptor</keyword>
<dbReference type="PANTHER" id="PTHR21143:SF133">
    <property type="entry name" value="GUSTATORY AND PHEROMONE RECEPTOR 32A-RELATED"/>
    <property type="match status" value="1"/>
</dbReference>
<keyword evidence="5 8" id="KW-0472">Membrane</keyword>
<keyword evidence="7 8" id="KW-0807">Transducer</keyword>
<dbReference type="Pfam" id="PF08395">
    <property type="entry name" value="7tm_7"/>
    <property type="match status" value="1"/>
</dbReference>
<dbReference type="GO" id="GO:0007165">
    <property type="term" value="P:signal transduction"/>
    <property type="evidence" value="ECO:0007669"/>
    <property type="project" value="UniProtKB-KW"/>
</dbReference>
<comment type="caution">
    <text evidence="8">Lacks conserved residue(s) required for the propagation of feature annotation.</text>
</comment>
<evidence type="ECO:0000256" key="8">
    <source>
        <dbReference type="RuleBase" id="RU363108"/>
    </source>
</evidence>
<dbReference type="GO" id="GO:0005886">
    <property type="term" value="C:plasma membrane"/>
    <property type="evidence" value="ECO:0007669"/>
    <property type="project" value="UniProtKB-SubCell"/>
</dbReference>
<dbReference type="GO" id="GO:0030425">
    <property type="term" value="C:dendrite"/>
    <property type="evidence" value="ECO:0007669"/>
    <property type="project" value="TreeGrafter"/>
</dbReference>
<evidence type="ECO:0000256" key="2">
    <source>
        <dbReference type="ARBA" id="ARBA00022475"/>
    </source>
</evidence>
<evidence type="ECO:0000313" key="9">
    <source>
        <dbReference type="EMBL" id="CAB3362333.1"/>
    </source>
</evidence>
<sequence>MVEHWLMQKAALALGISAQGSFFVRAYALSLFVLITVSSVHVLHLSGVASLIENRKHHISVSVAYLFDVLARSARVISYFIMHLLSYRHEKSFQDLHKELCELRWRLSGRVSVTNHVALFFILGFTLVRIVSTLYRLLIDDGSLLNFPYHFKFVFNIVMEVQLYCLLAELDQSFDSINERLAQLNSRLPDSALTLCGNVFVDKWKLPQTARCIGVQRSSLVSYVTAVRNLRRVHSSLSDIIRRVNCLFGVRLLVDITAQLTALMLRLKMIITWLFDGMNTSAESSDSSNTRIAFDRALSAFIVCPIHVATVFAVVFFCSRTIKKAEQTTIELHKLLNYNVEKEGREELQIFAMQLLQNRAQFTAAGVFPLDFTLLYSFMGVITTYLVILIQFGATLPRYSDEIAASVNLCPNSTQTNY</sequence>
<feature type="transmembrane region" description="Helical" evidence="8">
    <location>
        <begin position="297"/>
        <end position="318"/>
    </location>
</feature>
<evidence type="ECO:0000256" key="4">
    <source>
        <dbReference type="ARBA" id="ARBA00022989"/>
    </source>
</evidence>
<feature type="transmembrane region" description="Helical" evidence="8">
    <location>
        <begin position="117"/>
        <end position="138"/>
    </location>
</feature>
<name>A0A8S1BZJ4_9INSE</name>
<accession>A0A8S1BZJ4</accession>
<dbReference type="GO" id="GO:0030424">
    <property type="term" value="C:axon"/>
    <property type="evidence" value="ECO:0007669"/>
    <property type="project" value="TreeGrafter"/>
</dbReference>
<feature type="transmembrane region" description="Helical" evidence="8">
    <location>
        <begin position="374"/>
        <end position="394"/>
    </location>
</feature>
<dbReference type="AlphaFoldDB" id="A0A8S1BZJ4"/>
<evidence type="ECO:0000256" key="1">
    <source>
        <dbReference type="ARBA" id="ARBA00004651"/>
    </source>
</evidence>
<evidence type="ECO:0000256" key="7">
    <source>
        <dbReference type="ARBA" id="ARBA00023224"/>
    </source>
</evidence>
<evidence type="ECO:0000256" key="5">
    <source>
        <dbReference type="ARBA" id="ARBA00023136"/>
    </source>
</evidence>
<dbReference type="InterPro" id="IPR013604">
    <property type="entry name" value="7TM_chemorcpt"/>
</dbReference>
<keyword evidence="10" id="KW-1185">Reference proteome</keyword>
<comment type="caution">
    <text evidence="9">The sequence shown here is derived from an EMBL/GenBank/DDBJ whole genome shotgun (WGS) entry which is preliminary data.</text>
</comment>
<dbReference type="PANTHER" id="PTHR21143">
    <property type="entry name" value="INVERTEBRATE GUSTATORY RECEPTOR"/>
    <property type="match status" value="1"/>
</dbReference>
<evidence type="ECO:0000256" key="6">
    <source>
        <dbReference type="ARBA" id="ARBA00023170"/>
    </source>
</evidence>
<gene>
    <name evidence="9" type="ORF">CLODIP_2_CD04970</name>
</gene>
<feature type="transmembrane region" description="Helical" evidence="8">
    <location>
        <begin position="252"/>
        <end position="275"/>
    </location>
</feature>
<proteinExistence type="inferred from homology"/>
<protein>
    <recommendedName>
        <fullName evidence="8">Gustatory receptor</fullName>
    </recommendedName>
</protein>
<comment type="similarity">
    <text evidence="8">Belongs to the insect chemoreceptor superfamily. Gustatory receptor (GR) family.</text>
</comment>
<organism evidence="9 10">
    <name type="scientific">Cloeon dipterum</name>
    <dbReference type="NCBI Taxonomy" id="197152"/>
    <lineage>
        <taxon>Eukaryota</taxon>
        <taxon>Metazoa</taxon>
        <taxon>Ecdysozoa</taxon>
        <taxon>Arthropoda</taxon>
        <taxon>Hexapoda</taxon>
        <taxon>Insecta</taxon>
        <taxon>Pterygota</taxon>
        <taxon>Palaeoptera</taxon>
        <taxon>Ephemeroptera</taxon>
        <taxon>Pisciforma</taxon>
        <taxon>Baetidae</taxon>
        <taxon>Cloeon</taxon>
    </lineage>
</organism>